<name>A0A4Z0HIQ4_9ACTN</name>
<feature type="non-terminal residue" evidence="3">
    <location>
        <position position="222"/>
    </location>
</feature>
<reference evidence="3 4" key="1">
    <citation type="submission" date="2019-03" db="EMBL/GenBank/DDBJ databases">
        <authorList>
            <person name="Gonzalez-Pimentel J.L."/>
        </authorList>
    </citation>
    <scope>NUCLEOTIDE SEQUENCE [LARGE SCALE GENOMIC DNA]</scope>
    <source>
        <strain evidence="3 4">JCM 31289</strain>
    </source>
</reference>
<comment type="caution">
    <text evidence="3">The sequence shown here is derived from an EMBL/GenBank/DDBJ whole genome shotgun (WGS) entry which is preliminary data.</text>
</comment>
<accession>A0A4Z0HIQ4</accession>
<dbReference type="EMBL" id="SRID01000016">
    <property type="protein sequence ID" value="TGB17463.1"/>
    <property type="molecule type" value="Genomic_DNA"/>
</dbReference>
<sequence>MRDRGRRGAALAAALALGALLGAAPGPARAAPAGTAEGLRAGGPAGQVGRAPGEPPAAPGGSASGSAGYQPRGREIRGTADPRDAPPMSAGESYVDSVGAGEKRSYRVRLDERSTAYVSAVAVPRPGARVSAFTDGVKLTLTDAGGRVCGQAHPVAEAADVAYPLAGYASRLLRSGPAATCRQAGTYHFTVERTGADRAGADRWPLELRFTQEPAVRGGPTT</sequence>
<proteinExistence type="predicted"/>
<evidence type="ECO:0000313" key="4">
    <source>
        <dbReference type="Proteomes" id="UP000297948"/>
    </source>
</evidence>
<feature type="compositionally biased region" description="Basic and acidic residues" evidence="1">
    <location>
        <begin position="72"/>
        <end position="84"/>
    </location>
</feature>
<keyword evidence="4" id="KW-1185">Reference proteome</keyword>
<feature type="compositionally biased region" description="Low complexity" evidence="1">
    <location>
        <begin position="59"/>
        <end position="68"/>
    </location>
</feature>
<dbReference type="Proteomes" id="UP000297948">
    <property type="component" value="Unassembled WGS sequence"/>
</dbReference>
<evidence type="ECO:0000313" key="3">
    <source>
        <dbReference type="EMBL" id="TGB17463.1"/>
    </source>
</evidence>
<feature type="region of interest" description="Disordered" evidence="1">
    <location>
        <begin position="24"/>
        <end position="97"/>
    </location>
</feature>
<feature type="compositionally biased region" description="Low complexity" evidence="1">
    <location>
        <begin position="24"/>
        <end position="34"/>
    </location>
</feature>
<evidence type="ECO:0008006" key="5">
    <source>
        <dbReference type="Google" id="ProtNLM"/>
    </source>
</evidence>
<evidence type="ECO:0000256" key="2">
    <source>
        <dbReference type="SAM" id="SignalP"/>
    </source>
</evidence>
<organism evidence="3 4">
    <name type="scientific">Streptomyces palmae</name>
    <dbReference type="NCBI Taxonomy" id="1701085"/>
    <lineage>
        <taxon>Bacteria</taxon>
        <taxon>Bacillati</taxon>
        <taxon>Actinomycetota</taxon>
        <taxon>Actinomycetes</taxon>
        <taxon>Kitasatosporales</taxon>
        <taxon>Streptomycetaceae</taxon>
        <taxon>Streptomyces</taxon>
    </lineage>
</organism>
<feature type="signal peptide" evidence="2">
    <location>
        <begin position="1"/>
        <end position="30"/>
    </location>
</feature>
<keyword evidence="2" id="KW-0732">Signal</keyword>
<evidence type="ECO:0000256" key="1">
    <source>
        <dbReference type="SAM" id="MobiDB-lite"/>
    </source>
</evidence>
<feature type="chain" id="PRO_5021204023" description="Tat pathway signal sequence domain protein" evidence="2">
    <location>
        <begin position="31"/>
        <end position="222"/>
    </location>
</feature>
<protein>
    <recommendedName>
        <fullName evidence="5">Tat pathway signal sequence domain protein</fullName>
    </recommendedName>
</protein>
<dbReference type="AlphaFoldDB" id="A0A4Z0HIQ4"/>
<gene>
    <name evidence="3" type="ORF">E4099_03335</name>
</gene>